<proteinExistence type="predicted"/>
<evidence type="ECO:0000313" key="12">
    <source>
        <dbReference type="Proteomes" id="UP000192247"/>
    </source>
</evidence>
<dbReference type="GO" id="GO:0008270">
    <property type="term" value="F:zinc ion binding"/>
    <property type="evidence" value="ECO:0007669"/>
    <property type="project" value="UniProtKB-KW"/>
</dbReference>
<keyword evidence="2" id="KW-0479">Metal-binding</keyword>
<feature type="compositionally biased region" description="Basic and acidic residues" evidence="9">
    <location>
        <begin position="189"/>
        <end position="201"/>
    </location>
</feature>
<gene>
    <name evidence="11" type="ORF">BIW11_01006</name>
</gene>
<evidence type="ECO:0000256" key="1">
    <source>
        <dbReference type="ARBA" id="ARBA00004123"/>
    </source>
</evidence>
<dbReference type="PROSITE" id="PS00028">
    <property type="entry name" value="ZINC_FINGER_C2H2_1"/>
    <property type="match status" value="2"/>
</dbReference>
<dbReference type="SMART" id="SM00355">
    <property type="entry name" value="ZnF_C2H2"/>
    <property type="match status" value="7"/>
</dbReference>
<evidence type="ECO:0000313" key="11">
    <source>
        <dbReference type="EMBL" id="OQR74216.1"/>
    </source>
</evidence>
<dbReference type="GO" id="GO:0003700">
    <property type="term" value="F:DNA-binding transcription factor activity"/>
    <property type="evidence" value="ECO:0007669"/>
    <property type="project" value="TreeGrafter"/>
</dbReference>
<dbReference type="Gene3D" id="3.30.160.60">
    <property type="entry name" value="Classic Zinc Finger"/>
    <property type="match status" value="5"/>
</dbReference>
<evidence type="ECO:0000256" key="9">
    <source>
        <dbReference type="SAM" id="MobiDB-lite"/>
    </source>
</evidence>
<dbReference type="AlphaFoldDB" id="A0A1V9XL77"/>
<dbReference type="InParanoid" id="A0A1V9XL77"/>
<dbReference type="STRING" id="418985.A0A1V9XL77"/>
<feature type="domain" description="C2H2-type" evidence="10">
    <location>
        <begin position="358"/>
        <end position="386"/>
    </location>
</feature>
<dbReference type="PANTHER" id="PTHR24404:SF111">
    <property type="entry name" value="GASTRULA ZINC FINGER PROTEIN XLCGF49.1-LIKE-RELATED"/>
    <property type="match status" value="1"/>
</dbReference>
<accession>A0A1V9XL77</accession>
<keyword evidence="5" id="KW-0862">Zinc</keyword>
<feature type="region of interest" description="Disordered" evidence="9">
    <location>
        <begin position="480"/>
        <end position="513"/>
    </location>
</feature>
<keyword evidence="6" id="KW-0238">DNA-binding</keyword>
<evidence type="ECO:0000256" key="7">
    <source>
        <dbReference type="ARBA" id="ARBA00023242"/>
    </source>
</evidence>
<sequence>MSSANIAVKKEPMEAIASTGPGLCDSSGVAPLQNIPLPLDLQPVPGVIPEIDNISQPVPATPSLAAKMLPLIEPTEILPTPSNPRWSNNGRQTSAVRMLDLAVTIERQIVQNGGRPIKHRNHRNERFKLKPEIEAELQPSLESAQLEGGHSAAAMLRTDVFGKPSTIGESVTKEQNEEASQASASTTEGPKDEADERRSEIDEAAVIEDADNDMGEDDEDGPEIDFSPECILQEGVVPISEIAPTSCQCGFTTSDIAEMKAHTCPEGTLVKCQFCPKTFRRADLARRHSRNAHPELNRVLICPEVGCTYRTRDAPLFERHVMRHKGIKFCECDQCDYKTDSPKCLRIHKLTHSGEKPFACHLCDYRGTQRGHLRDHIRLVHIKSKDFHCEMCGMQFGIKGALKRHIKNIHEKPNKTYTCNECGYVTARRDRLREHFRSHSGEKPFACTLCSYRTASRQSLNKHAKGHLKRAVKALNMANQGEDIPNLTMQEDTGTGEYGGDDESRASDDSEGFGRCDVAAQLEKMQQLVRAAQGESTAQASSSF</sequence>
<dbReference type="Pfam" id="PF00096">
    <property type="entry name" value="zf-C2H2"/>
    <property type="match status" value="2"/>
</dbReference>
<evidence type="ECO:0000259" key="10">
    <source>
        <dbReference type="PROSITE" id="PS50157"/>
    </source>
</evidence>
<feature type="region of interest" description="Disordered" evidence="9">
    <location>
        <begin position="171"/>
        <end position="220"/>
    </location>
</feature>
<name>A0A1V9XL77_9ACAR</name>
<dbReference type="FunFam" id="3.30.160.60:FF:000100">
    <property type="entry name" value="Zinc finger 45-like"/>
    <property type="match status" value="1"/>
</dbReference>
<feature type="domain" description="C2H2-type" evidence="10">
    <location>
        <begin position="417"/>
        <end position="444"/>
    </location>
</feature>
<dbReference type="InterPro" id="IPR036236">
    <property type="entry name" value="Znf_C2H2_sf"/>
</dbReference>
<feature type="compositionally biased region" description="Acidic residues" evidence="9">
    <location>
        <begin position="202"/>
        <end position="220"/>
    </location>
</feature>
<dbReference type="GO" id="GO:0005634">
    <property type="term" value="C:nucleus"/>
    <property type="evidence" value="ECO:0007669"/>
    <property type="project" value="UniProtKB-SubCell"/>
</dbReference>
<protein>
    <recommendedName>
        <fullName evidence="10">C2H2-type domain-containing protein</fullName>
    </recommendedName>
</protein>
<keyword evidence="7" id="KW-0539">Nucleus</keyword>
<dbReference type="EMBL" id="MNPL01008486">
    <property type="protein sequence ID" value="OQR74216.1"/>
    <property type="molecule type" value="Genomic_DNA"/>
</dbReference>
<keyword evidence="3" id="KW-0677">Repeat</keyword>
<dbReference type="GO" id="GO:0000978">
    <property type="term" value="F:RNA polymerase II cis-regulatory region sequence-specific DNA binding"/>
    <property type="evidence" value="ECO:0007669"/>
    <property type="project" value="TreeGrafter"/>
</dbReference>
<keyword evidence="12" id="KW-1185">Reference proteome</keyword>
<dbReference type="SUPFAM" id="SSF57667">
    <property type="entry name" value="beta-beta-alpha zinc fingers"/>
    <property type="match status" value="3"/>
</dbReference>
<evidence type="ECO:0000256" key="4">
    <source>
        <dbReference type="ARBA" id="ARBA00022771"/>
    </source>
</evidence>
<evidence type="ECO:0000256" key="8">
    <source>
        <dbReference type="PROSITE-ProRule" id="PRU00042"/>
    </source>
</evidence>
<feature type="domain" description="C2H2-type" evidence="10">
    <location>
        <begin position="387"/>
        <end position="415"/>
    </location>
</feature>
<dbReference type="Proteomes" id="UP000192247">
    <property type="component" value="Unassembled WGS sequence"/>
</dbReference>
<dbReference type="PROSITE" id="PS50157">
    <property type="entry name" value="ZINC_FINGER_C2H2_2"/>
    <property type="match status" value="5"/>
</dbReference>
<feature type="compositionally biased region" description="Basic and acidic residues" evidence="9">
    <location>
        <begin position="502"/>
        <end position="513"/>
    </location>
</feature>
<evidence type="ECO:0000256" key="5">
    <source>
        <dbReference type="ARBA" id="ARBA00022833"/>
    </source>
</evidence>
<feature type="domain" description="C2H2-type" evidence="10">
    <location>
        <begin position="330"/>
        <end position="357"/>
    </location>
</feature>
<dbReference type="InterPro" id="IPR050589">
    <property type="entry name" value="Ikaros_C2H2-ZF"/>
</dbReference>
<feature type="domain" description="C2H2-type" evidence="10">
    <location>
        <begin position="270"/>
        <end position="293"/>
    </location>
</feature>
<comment type="subcellular location">
    <subcellularLocation>
        <location evidence="1">Nucleus</location>
    </subcellularLocation>
</comment>
<dbReference type="PANTHER" id="PTHR24404">
    <property type="entry name" value="ZINC FINGER PROTEIN"/>
    <property type="match status" value="1"/>
</dbReference>
<reference evidence="11 12" key="1">
    <citation type="journal article" date="2017" name="Gigascience">
        <title>Draft genome of the honey bee ectoparasitic mite, Tropilaelaps mercedesae, is shaped by the parasitic life history.</title>
        <authorList>
            <person name="Dong X."/>
            <person name="Armstrong S.D."/>
            <person name="Xia D."/>
            <person name="Makepeace B.L."/>
            <person name="Darby A.C."/>
            <person name="Kadowaki T."/>
        </authorList>
    </citation>
    <scope>NUCLEOTIDE SEQUENCE [LARGE SCALE GENOMIC DNA]</scope>
    <source>
        <strain evidence="11">Wuxi-XJTLU</strain>
    </source>
</reference>
<keyword evidence="4 8" id="KW-0863">Zinc-finger</keyword>
<organism evidence="11 12">
    <name type="scientific">Tropilaelaps mercedesae</name>
    <dbReference type="NCBI Taxonomy" id="418985"/>
    <lineage>
        <taxon>Eukaryota</taxon>
        <taxon>Metazoa</taxon>
        <taxon>Ecdysozoa</taxon>
        <taxon>Arthropoda</taxon>
        <taxon>Chelicerata</taxon>
        <taxon>Arachnida</taxon>
        <taxon>Acari</taxon>
        <taxon>Parasitiformes</taxon>
        <taxon>Mesostigmata</taxon>
        <taxon>Gamasina</taxon>
        <taxon>Dermanyssoidea</taxon>
        <taxon>Laelapidae</taxon>
        <taxon>Tropilaelaps</taxon>
    </lineage>
</organism>
<evidence type="ECO:0000256" key="2">
    <source>
        <dbReference type="ARBA" id="ARBA00022723"/>
    </source>
</evidence>
<evidence type="ECO:0000256" key="6">
    <source>
        <dbReference type="ARBA" id="ARBA00023125"/>
    </source>
</evidence>
<evidence type="ECO:0000256" key="3">
    <source>
        <dbReference type="ARBA" id="ARBA00022737"/>
    </source>
</evidence>
<dbReference type="InterPro" id="IPR013087">
    <property type="entry name" value="Znf_C2H2_type"/>
</dbReference>
<dbReference type="GO" id="GO:0006357">
    <property type="term" value="P:regulation of transcription by RNA polymerase II"/>
    <property type="evidence" value="ECO:0007669"/>
    <property type="project" value="TreeGrafter"/>
</dbReference>
<dbReference type="OrthoDB" id="8685330at2759"/>
<feature type="compositionally biased region" description="Polar residues" evidence="9">
    <location>
        <begin position="178"/>
        <end position="188"/>
    </location>
</feature>
<comment type="caution">
    <text evidence="11">The sequence shown here is derived from an EMBL/GenBank/DDBJ whole genome shotgun (WGS) entry which is preliminary data.</text>
</comment>
<dbReference type="FunFam" id="3.30.160.60:FF:000446">
    <property type="entry name" value="Zinc finger protein"/>
    <property type="match status" value="1"/>
</dbReference>